<dbReference type="AlphaFoldDB" id="A0A4D4JG79"/>
<feature type="region of interest" description="Disordered" evidence="1">
    <location>
        <begin position="43"/>
        <end position="68"/>
    </location>
</feature>
<sequence length="68" mass="7825">MACRNSLNRRAPARPSRRGGPDIVALLRQAVDRWRQRRSWRARRAGTHLGRRILLRNQPGPAGTPPRH</sequence>
<protein>
    <submittedName>
        <fullName evidence="2">Uncharacterized protein</fullName>
    </submittedName>
</protein>
<feature type="region of interest" description="Disordered" evidence="1">
    <location>
        <begin position="1"/>
        <end position="21"/>
    </location>
</feature>
<reference evidence="3" key="1">
    <citation type="submission" date="2019-04" db="EMBL/GenBank/DDBJ databases">
        <title>Draft genome sequence of Pseudonocardiaceae bacterium SL3-2-4.</title>
        <authorList>
            <person name="Ningsih F."/>
            <person name="Yokota A."/>
            <person name="Sakai Y."/>
            <person name="Nanatani K."/>
            <person name="Yabe S."/>
            <person name="Oetari A."/>
            <person name="Sjamsuridzal W."/>
        </authorList>
    </citation>
    <scope>NUCLEOTIDE SEQUENCE [LARGE SCALE GENOMIC DNA]</scope>
    <source>
        <strain evidence="3">SL3-2-4</strain>
    </source>
</reference>
<keyword evidence="3" id="KW-1185">Reference proteome</keyword>
<dbReference type="Proteomes" id="UP000298860">
    <property type="component" value="Unassembled WGS sequence"/>
</dbReference>
<accession>A0A4D4JG79</accession>
<name>A0A4D4JG79_9PSEU</name>
<comment type="caution">
    <text evidence="2">The sequence shown here is derived from an EMBL/GenBank/DDBJ whole genome shotgun (WGS) entry which is preliminary data.</text>
</comment>
<evidence type="ECO:0000313" key="3">
    <source>
        <dbReference type="Proteomes" id="UP000298860"/>
    </source>
</evidence>
<evidence type="ECO:0000256" key="1">
    <source>
        <dbReference type="SAM" id="MobiDB-lite"/>
    </source>
</evidence>
<feature type="compositionally biased region" description="Basic residues" evidence="1">
    <location>
        <begin position="43"/>
        <end position="54"/>
    </location>
</feature>
<organism evidence="2 3">
    <name type="scientific">Gandjariella thermophila</name>
    <dbReference type="NCBI Taxonomy" id="1931992"/>
    <lineage>
        <taxon>Bacteria</taxon>
        <taxon>Bacillati</taxon>
        <taxon>Actinomycetota</taxon>
        <taxon>Actinomycetes</taxon>
        <taxon>Pseudonocardiales</taxon>
        <taxon>Pseudonocardiaceae</taxon>
        <taxon>Gandjariella</taxon>
    </lineage>
</organism>
<gene>
    <name evidence="2" type="ORF">GTS_45160</name>
</gene>
<proteinExistence type="predicted"/>
<evidence type="ECO:0000313" key="2">
    <source>
        <dbReference type="EMBL" id="GDY32883.1"/>
    </source>
</evidence>
<dbReference type="EMBL" id="BJFL01000030">
    <property type="protein sequence ID" value="GDY32883.1"/>
    <property type="molecule type" value="Genomic_DNA"/>
</dbReference>